<dbReference type="GO" id="GO:0017111">
    <property type="term" value="F:ribonucleoside triphosphate phosphatase activity"/>
    <property type="evidence" value="ECO:0007669"/>
    <property type="project" value="InterPro"/>
</dbReference>
<protein>
    <recommendedName>
        <fullName evidence="3">Phosphatase NudJ</fullName>
    </recommendedName>
</protein>
<dbReference type="Gene3D" id="3.90.79.10">
    <property type="entry name" value="Nucleoside Triphosphate Pyrophosphohydrolase"/>
    <property type="match status" value="1"/>
</dbReference>
<evidence type="ECO:0000259" key="4">
    <source>
        <dbReference type="PROSITE" id="PS51462"/>
    </source>
</evidence>
<dbReference type="GO" id="GO:0017110">
    <property type="term" value="F:nucleoside diphosphate phosphatase activity"/>
    <property type="evidence" value="ECO:0007669"/>
    <property type="project" value="InterPro"/>
</dbReference>
<evidence type="ECO:0000256" key="3">
    <source>
        <dbReference type="ARBA" id="ARBA00015552"/>
    </source>
</evidence>
<evidence type="ECO:0000256" key="2">
    <source>
        <dbReference type="ARBA" id="ARBA00011245"/>
    </source>
</evidence>
<organism evidence="5">
    <name type="scientific">hydrothermal vent metagenome</name>
    <dbReference type="NCBI Taxonomy" id="652676"/>
    <lineage>
        <taxon>unclassified sequences</taxon>
        <taxon>metagenomes</taxon>
        <taxon>ecological metagenomes</taxon>
    </lineage>
</organism>
<dbReference type="Pfam" id="PF00293">
    <property type="entry name" value="NUDIX"/>
    <property type="match status" value="1"/>
</dbReference>
<dbReference type="PANTHER" id="PTHR43222:SF11">
    <property type="entry name" value="PHOSPHATASE NUDJ"/>
    <property type="match status" value="1"/>
</dbReference>
<sequence length="158" mass="18122">MKHNWLPHVTVATIVEKDHKFLMVEENLHGKLLLNQPAGHLDEGETLVQAAIRETLEESAWQVAISHLIEFSQWTSPNSNTHFLRACFAGTAIKHFPNQVLDAGIIRSLWMSRDEVAQNLHRLRSPLVLNHIDHYIAGKKFDLDFFSYYPSLDNEVAQ</sequence>
<evidence type="ECO:0000256" key="1">
    <source>
        <dbReference type="ARBA" id="ARBA00007608"/>
    </source>
</evidence>
<dbReference type="AlphaFoldDB" id="A0A3B0VE32"/>
<dbReference type="InterPro" id="IPR000086">
    <property type="entry name" value="NUDIX_hydrolase_dom"/>
</dbReference>
<dbReference type="InterPro" id="IPR015797">
    <property type="entry name" value="NUDIX_hydrolase-like_dom_sf"/>
</dbReference>
<comment type="subunit">
    <text evidence="2">Monomer.</text>
</comment>
<dbReference type="SUPFAM" id="SSF55811">
    <property type="entry name" value="Nudix"/>
    <property type="match status" value="1"/>
</dbReference>
<dbReference type="CDD" id="cd03675">
    <property type="entry name" value="NUDIX_Hydrolase"/>
    <property type="match status" value="1"/>
</dbReference>
<dbReference type="InterPro" id="IPR033713">
    <property type="entry name" value="NudJ"/>
</dbReference>
<accession>A0A3B0VE32</accession>
<name>A0A3B0VE32_9ZZZZ</name>
<feature type="domain" description="Nudix hydrolase" evidence="4">
    <location>
        <begin position="4"/>
        <end position="133"/>
    </location>
</feature>
<dbReference type="PROSITE" id="PS51462">
    <property type="entry name" value="NUDIX"/>
    <property type="match status" value="1"/>
</dbReference>
<reference evidence="5" key="1">
    <citation type="submission" date="2018-06" db="EMBL/GenBank/DDBJ databases">
        <authorList>
            <person name="Zhirakovskaya E."/>
        </authorList>
    </citation>
    <scope>NUCLEOTIDE SEQUENCE</scope>
</reference>
<keyword evidence="5" id="KW-0378">Hydrolase</keyword>
<dbReference type="EMBL" id="UOEW01000161">
    <property type="protein sequence ID" value="VAW37212.1"/>
    <property type="molecule type" value="Genomic_DNA"/>
</dbReference>
<evidence type="ECO:0000313" key="5">
    <source>
        <dbReference type="EMBL" id="VAW37212.1"/>
    </source>
</evidence>
<dbReference type="PANTHER" id="PTHR43222">
    <property type="entry name" value="NUDIX HYDROLASE 23"/>
    <property type="match status" value="1"/>
</dbReference>
<gene>
    <name evidence="5" type="ORF">MNBD_GAMMA01-300</name>
</gene>
<comment type="similarity">
    <text evidence="1">Belongs to the Nudix hydrolase family. NudJ subfamily.</text>
</comment>
<proteinExistence type="inferred from homology"/>
<dbReference type="GO" id="GO:0004787">
    <property type="term" value="F:thiamine diphosphate phosphatase activity"/>
    <property type="evidence" value="ECO:0007669"/>
    <property type="project" value="InterPro"/>
</dbReference>